<organism evidence="2 3">
    <name type="scientific">Microtetraspora fusca</name>
    <dbReference type="NCBI Taxonomy" id="1997"/>
    <lineage>
        <taxon>Bacteria</taxon>
        <taxon>Bacillati</taxon>
        <taxon>Actinomycetota</taxon>
        <taxon>Actinomycetes</taxon>
        <taxon>Streptosporangiales</taxon>
        <taxon>Streptosporangiaceae</taxon>
        <taxon>Microtetraspora</taxon>
    </lineage>
</organism>
<name>A0ABW6VDR0_MICFU</name>
<protein>
    <recommendedName>
        <fullName evidence="4">DUF4229 domain-containing protein</fullName>
    </recommendedName>
</protein>
<sequence>MTTRKPSQMRTVVVAHTAAAIVAIGIVWAAGRFIPALYGFGDSPAVGAAVGVLAAVTVLVPALIVILLRAEAAAKRATFQAAKAYRAAQESKVAA</sequence>
<dbReference type="EMBL" id="JBIAXI010000024">
    <property type="protein sequence ID" value="MFF4777479.1"/>
    <property type="molecule type" value="Genomic_DNA"/>
</dbReference>
<keyword evidence="3" id="KW-1185">Reference proteome</keyword>
<evidence type="ECO:0008006" key="4">
    <source>
        <dbReference type="Google" id="ProtNLM"/>
    </source>
</evidence>
<evidence type="ECO:0000313" key="2">
    <source>
        <dbReference type="EMBL" id="MFF4777479.1"/>
    </source>
</evidence>
<feature type="transmembrane region" description="Helical" evidence="1">
    <location>
        <begin position="46"/>
        <end position="68"/>
    </location>
</feature>
<feature type="transmembrane region" description="Helical" evidence="1">
    <location>
        <begin position="12"/>
        <end position="34"/>
    </location>
</feature>
<keyword evidence="1" id="KW-0472">Membrane</keyword>
<dbReference type="Proteomes" id="UP001602119">
    <property type="component" value="Unassembled WGS sequence"/>
</dbReference>
<proteinExistence type="predicted"/>
<gene>
    <name evidence="2" type="ORF">ACFY05_31950</name>
</gene>
<evidence type="ECO:0000313" key="3">
    <source>
        <dbReference type="Proteomes" id="UP001602119"/>
    </source>
</evidence>
<keyword evidence="1" id="KW-1133">Transmembrane helix</keyword>
<evidence type="ECO:0000256" key="1">
    <source>
        <dbReference type="SAM" id="Phobius"/>
    </source>
</evidence>
<dbReference type="RefSeq" id="WP_387345911.1">
    <property type="nucleotide sequence ID" value="NZ_JBIAXI010000024.1"/>
</dbReference>
<reference evidence="2 3" key="1">
    <citation type="submission" date="2024-10" db="EMBL/GenBank/DDBJ databases">
        <title>The Natural Products Discovery Center: Release of the First 8490 Sequenced Strains for Exploring Actinobacteria Biosynthetic Diversity.</title>
        <authorList>
            <person name="Kalkreuter E."/>
            <person name="Kautsar S.A."/>
            <person name="Yang D."/>
            <person name="Bader C.D."/>
            <person name="Teijaro C.N."/>
            <person name="Fluegel L."/>
            <person name="Davis C.M."/>
            <person name="Simpson J.R."/>
            <person name="Lauterbach L."/>
            <person name="Steele A.D."/>
            <person name="Gui C."/>
            <person name="Meng S."/>
            <person name="Li G."/>
            <person name="Viehrig K."/>
            <person name="Ye F."/>
            <person name="Su P."/>
            <person name="Kiefer A.F."/>
            <person name="Nichols A."/>
            <person name="Cepeda A.J."/>
            <person name="Yan W."/>
            <person name="Fan B."/>
            <person name="Jiang Y."/>
            <person name="Adhikari A."/>
            <person name="Zheng C.-J."/>
            <person name="Schuster L."/>
            <person name="Cowan T.M."/>
            <person name="Smanski M.J."/>
            <person name="Chevrette M.G."/>
            <person name="De Carvalho L.P.S."/>
            <person name="Shen B."/>
        </authorList>
    </citation>
    <scope>NUCLEOTIDE SEQUENCE [LARGE SCALE GENOMIC DNA]</scope>
    <source>
        <strain evidence="2 3">NPDC001281</strain>
    </source>
</reference>
<accession>A0ABW6VDR0</accession>
<keyword evidence="1" id="KW-0812">Transmembrane</keyword>
<comment type="caution">
    <text evidence="2">The sequence shown here is derived from an EMBL/GenBank/DDBJ whole genome shotgun (WGS) entry which is preliminary data.</text>
</comment>